<keyword evidence="2" id="KW-1003">Cell membrane</keyword>
<sequence length="459" mass="49995">MIKPLVALFGSRLGDFSKDKGVKGNLIRGGVGSIGLKITNLFLTLLTTVVVAKILGPEQYGIYAYVLALVTLLSLPAQFGLPQLIVRETAKAHVHEEWGMMRGIWRWSSLLTGGLTTFIAVVALVGSSLFAERFSSLQLQTLFWGILLVPLMALGQLRGAALRGLRKVLQGQLPELVIRPFLFLVLIGLFAWQYVPLTASSAMALYALASFFSFMIGAWLLWRHRPVGLHECSDVEMKSKLWIKSALPLALTSALMMVNNNLDVIMIGLYASAVDVGIYRVSVQGGLLVAFGLQAMNMVLGPYFARFYAEKENKRLQQLATTSARAILLLTIPVVIMFLMWGDELISLVFGNEYAGASIPLSIISIGQLMNAGFGSVGLLLSMTGHERESTKGVAVATMANVLLNMLLIPVYGINGAAVATAVTLFFWNVLLWIAVAKHLGVDTLAMPIAKRLRIGNKW</sequence>
<feature type="transmembrane region" description="Helical" evidence="6">
    <location>
        <begin position="278"/>
        <end position="305"/>
    </location>
</feature>
<protein>
    <submittedName>
        <fullName evidence="7">Flippase</fullName>
    </submittedName>
</protein>
<dbReference type="InterPro" id="IPR002797">
    <property type="entry name" value="Polysacc_synth"/>
</dbReference>
<dbReference type="RefSeq" id="WP_175187866.1">
    <property type="nucleotide sequence ID" value="NZ_JABVZQ010000026.1"/>
</dbReference>
<evidence type="ECO:0000313" key="7">
    <source>
        <dbReference type="EMBL" id="MBF0637447.1"/>
    </source>
</evidence>
<dbReference type="EMBL" id="JADGII010000021">
    <property type="protein sequence ID" value="MBF0637447.1"/>
    <property type="molecule type" value="Genomic_DNA"/>
</dbReference>
<accession>A0ABR9XUA5</accession>
<organism evidence="7 8">
    <name type="scientific">Prosthecochloris ethylica</name>
    <dbReference type="NCBI Taxonomy" id="2743976"/>
    <lineage>
        <taxon>Bacteria</taxon>
        <taxon>Pseudomonadati</taxon>
        <taxon>Chlorobiota</taxon>
        <taxon>Chlorobiia</taxon>
        <taxon>Chlorobiales</taxon>
        <taxon>Chlorobiaceae</taxon>
        <taxon>Prosthecochloris</taxon>
    </lineage>
</organism>
<evidence type="ECO:0000256" key="5">
    <source>
        <dbReference type="ARBA" id="ARBA00023136"/>
    </source>
</evidence>
<feature type="transmembrane region" description="Helical" evidence="6">
    <location>
        <begin position="107"/>
        <end position="131"/>
    </location>
</feature>
<feature type="transmembrane region" description="Helical" evidence="6">
    <location>
        <begin position="176"/>
        <end position="195"/>
    </location>
</feature>
<keyword evidence="8" id="KW-1185">Reference proteome</keyword>
<proteinExistence type="predicted"/>
<feature type="transmembrane region" description="Helical" evidence="6">
    <location>
        <begin position="241"/>
        <end position="258"/>
    </location>
</feature>
<feature type="transmembrane region" description="Helical" evidence="6">
    <location>
        <begin position="326"/>
        <end position="342"/>
    </location>
</feature>
<name>A0ABR9XUA5_9CHLB</name>
<evidence type="ECO:0000256" key="1">
    <source>
        <dbReference type="ARBA" id="ARBA00004651"/>
    </source>
</evidence>
<keyword evidence="5 6" id="KW-0472">Membrane</keyword>
<dbReference type="PANTHER" id="PTHR30250">
    <property type="entry name" value="PST FAMILY PREDICTED COLANIC ACID TRANSPORTER"/>
    <property type="match status" value="1"/>
</dbReference>
<dbReference type="PANTHER" id="PTHR30250:SF11">
    <property type="entry name" value="O-ANTIGEN TRANSPORTER-RELATED"/>
    <property type="match status" value="1"/>
</dbReference>
<dbReference type="InterPro" id="IPR050833">
    <property type="entry name" value="Poly_Biosynth_Transport"/>
</dbReference>
<dbReference type="Pfam" id="PF01943">
    <property type="entry name" value="Polysacc_synt"/>
    <property type="match status" value="1"/>
</dbReference>
<gene>
    <name evidence="7" type="ORF">INT08_09740</name>
</gene>
<comment type="subcellular location">
    <subcellularLocation>
        <location evidence="1">Cell membrane</location>
        <topology evidence="1">Multi-pass membrane protein</topology>
    </subcellularLocation>
</comment>
<feature type="transmembrane region" description="Helical" evidence="6">
    <location>
        <begin position="418"/>
        <end position="437"/>
    </location>
</feature>
<evidence type="ECO:0000256" key="2">
    <source>
        <dbReference type="ARBA" id="ARBA00022475"/>
    </source>
</evidence>
<evidence type="ECO:0000313" key="8">
    <source>
        <dbReference type="Proteomes" id="UP000619838"/>
    </source>
</evidence>
<feature type="transmembrane region" description="Helical" evidence="6">
    <location>
        <begin position="137"/>
        <end position="155"/>
    </location>
</feature>
<feature type="transmembrane region" description="Helical" evidence="6">
    <location>
        <begin position="393"/>
        <end position="412"/>
    </location>
</feature>
<reference evidence="7 8" key="1">
    <citation type="journal article" date="2020" name="Microorganisms">
        <title>Simultaneous Genome Sequencing of Prosthecochloris ethylica and Desulfuromonas acetoxidans within a Syntrophic Mixture Reveals Unique Pili and Protein Interactions.</title>
        <authorList>
            <person name="Kyndt J.A."/>
            <person name="Van Beeumen J.J."/>
            <person name="Meyer T.E."/>
        </authorList>
    </citation>
    <scope>NUCLEOTIDE SEQUENCE [LARGE SCALE GENOMIC DNA]</scope>
    <source>
        <strain evidence="7 8">N3</strain>
    </source>
</reference>
<feature type="transmembrane region" description="Helical" evidence="6">
    <location>
        <begin position="38"/>
        <end position="56"/>
    </location>
</feature>
<feature type="transmembrane region" description="Helical" evidence="6">
    <location>
        <begin position="201"/>
        <end position="221"/>
    </location>
</feature>
<evidence type="ECO:0000256" key="4">
    <source>
        <dbReference type="ARBA" id="ARBA00022989"/>
    </source>
</evidence>
<feature type="transmembrane region" description="Helical" evidence="6">
    <location>
        <begin position="62"/>
        <end position="86"/>
    </location>
</feature>
<dbReference type="CDD" id="cd13128">
    <property type="entry name" value="MATE_Wzx_like"/>
    <property type="match status" value="1"/>
</dbReference>
<dbReference type="Proteomes" id="UP000619838">
    <property type="component" value="Unassembled WGS sequence"/>
</dbReference>
<comment type="caution">
    <text evidence="7">The sequence shown here is derived from an EMBL/GenBank/DDBJ whole genome shotgun (WGS) entry which is preliminary data.</text>
</comment>
<keyword evidence="3 6" id="KW-0812">Transmembrane</keyword>
<evidence type="ECO:0000256" key="3">
    <source>
        <dbReference type="ARBA" id="ARBA00022692"/>
    </source>
</evidence>
<evidence type="ECO:0000256" key="6">
    <source>
        <dbReference type="SAM" id="Phobius"/>
    </source>
</evidence>
<feature type="transmembrane region" description="Helical" evidence="6">
    <location>
        <begin position="354"/>
        <end position="381"/>
    </location>
</feature>
<keyword evidence="4 6" id="KW-1133">Transmembrane helix</keyword>